<feature type="compositionally biased region" description="Acidic residues" evidence="4">
    <location>
        <begin position="72"/>
        <end position="81"/>
    </location>
</feature>
<evidence type="ECO:0000259" key="5">
    <source>
        <dbReference type="Pfam" id="PF03081"/>
    </source>
</evidence>
<comment type="caution">
    <text evidence="7">The sequence shown here is derived from an EMBL/GenBank/DDBJ whole genome shotgun (WGS) entry which is preliminary data.</text>
</comment>
<proteinExistence type="inferred from homology"/>
<evidence type="ECO:0000256" key="2">
    <source>
        <dbReference type="ARBA" id="ARBA00022448"/>
    </source>
</evidence>
<keyword evidence="3" id="KW-0653">Protein transport</keyword>
<dbReference type="InterPro" id="IPR004140">
    <property type="entry name" value="Exo70"/>
</dbReference>
<dbReference type="Proteomes" id="UP001140949">
    <property type="component" value="Unassembled WGS sequence"/>
</dbReference>
<dbReference type="GO" id="GO:0015031">
    <property type="term" value="P:protein transport"/>
    <property type="evidence" value="ECO:0007669"/>
    <property type="project" value="UniProtKB-KW"/>
</dbReference>
<dbReference type="Pfam" id="PF03081">
    <property type="entry name" value="Exo70_C"/>
    <property type="match status" value="1"/>
</dbReference>
<dbReference type="PANTHER" id="PTHR12542:SF142">
    <property type="entry name" value="EXOCYST SUBUNIT EXO70 FAMILY PROTEIN"/>
    <property type="match status" value="1"/>
</dbReference>
<accession>A0AAX6HVJ3</accession>
<dbReference type="PANTHER" id="PTHR12542">
    <property type="entry name" value="EXOCYST COMPLEX PROTEIN EXO70"/>
    <property type="match status" value="1"/>
</dbReference>
<dbReference type="GO" id="GO:0005546">
    <property type="term" value="F:phosphatidylinositol-4,5-bisphosphate binding"/>
    <property type="evidence" value="ECO:0007669"/>
    <property type="project" value="InterPro"/>
</dbReference>
<dbReference type="EMBL" id="JANAVB010006596">
    <property type="protein sequence ID" value="KAJ6844731.1"/>
    <property type="molecule type" value="Genomic_DNA"/>
</dbReference>
<evidence type="ECO:0000313" key="8">
    <source>
        <dbReference type="Proteomes" id="UP001140949"/>
    </source>
</evidence>
<evidence type="ECO:0000313" key="7">
    <source>
        <dbReference type="EMBL" id="KAJ6844731.1"/>
    </source>
</evidence>
<protein>
    <recommendedName>
        <fullName evidence="3">Exocyst subunit Exo70 family protein</fullName>
    </recommendedName>
</protein>
<feature type="region of interest" description="Disordered" evidence="4">
    <location>
        <begin position="1"/>
        <end position="23"/>
    </location>
</feature>
<reference evidence="7" key="2">
    <citation type="submission" date="2023-04" db="EMBL/GenBank/DDBJ databases">
        <authorList>
            <person name="Bruccoleri R.E."/>
            <person name="Oakeley E.J."/>
            <person name="Faust A.-M."/>
            <person name="Dessus-Babus S."/>
            <person name="Altorfer M."/>
            <person name="Burckhardt D."/>
            <person name="Oertli M."/>
            <person name="Naumann U."/>
            <person name="Petersen F."/>
            <person name="Wong J."/>
        </authorList>
    </citation>
    <scope>NUCLEOTIDE SEQUENCE</scope>
    <source>
        <strain evidence="7">GSM-AAB239-AS_SAM_17_03QT</strain>
        <tissue evidence="7">Leaf</tissue>
    </source>
</reference>
<dbReference type="GO" id="GO:0000145">
    <property type="term" value="C:exocyst"/>
    <property type="evidence" value="ECO:0007669"/>
    <property type="project" value="InterPro"/>
</dbReference>
<keyword evidence="8" id="KW-1185">Reference proteome</keyword>
<evidence type="ECO:0000313" key="6">
    <source>
        <dbReference type="EMBL" id="KAJ6844730.1"/>
    </source>
</evidence>
<dbReference type="EMBL" id="JANAVB010006596">
    <property type="protein sequence ID" value="KAJ6844730.1"/>
    <property type="molecule type" value="Genomic_DNA"/>
</dbReference>
<dbReference type="SUPFAM" id="SSF74788">
    <property type="entry name" value="Cullin repeat-like"/>
    <property type="match status" value="1"/>
</dbReference>
<dbReference type="GO" id="GO:0006887">
    <property type="term" value="P:exocytosis"/>
    <property type="evidence" value="ECO:0007669"/>
    <property type="project" value="UniProtKB-KW"/>
</dbReference>
<organism evidence="7 8">
    <name type="scientific">Iris pallida</name>
    <name type="common">Sweet iris</name>
    <dbReference type="NCBI Taxonomy" id="29817"/>
    <lineage>
        <taxon>Eukaryota</taxon>
        <taxon>Viridiplantae</taxon>
        <taxon>Streptophyta</taxon>
        <taxon>Embryophyta</taxon>
        <taxon>Tracheophyta</taxon>
        <taxon>Spermatophyta</taxon>
        <taxon>Magnoliopsida</taxon>
        <taxon>Liliopsida</taxon>
        <taxon>Asparagales</taxon>
        <taxon>Iridaceae</taxon>
        <taxon>Iridoideae</taxon>
        <taxon>Irideae</taxon>
        <taxon>Iris</taxon>
    </lineage>
</organism>
<reference evidence="7" key="1">
    <citation type="journal article" date="2023" name="GigaByte">
        <title>Genome assembly of the bearded iris, Iris pallida Lam.</title>
        <authorList>
            <person name="Bruccoleri R.E."/>
            <person name="Oakeley E.J."/>
            <person name="Faust A.M.E."/>
            <person name="Altorfer M."/>
            <person name="Dessus-Babus S."/>
            <person name="Burckhardt D."/>
            <person name="Oertli M."/>
            <person name="Naumann U."/>
            <person name="Petersen F."/>
            <person name="Wong J."/>
        </authorList>
    </citation>
    <scope>NUCLEOTIDE SEQUENCE</scope>
    <source>
        <strain evidence="7">GSM-AAB239-AS_SAM_17_03QT</strain>
    </source>
</reference>
<comment type="function">
    <text evidence="3">Component of the exocyst complex.</text>
</comment>
<feature type="domain" description="Exocyst complex subunit Exo70 C-terminal" evidence="5">
    <location>
        <begin position="288"/>
        <end position="644"/>
    </location>
</feature>
<evidence type="ECO:0000256" key="1">
    <source>
        <dbReference type="ARBA" id="ARBA00006756"/>
    </source>
</evidence>
<evidence type="ECO:0000256" key="3">
    <source>
        <dbReference type="RuleBase" id="RU365026"/>
    </source>
</evidence>
<dbReference type="AlphaFoldDB" id="A0AAX6HVJ3"/>
<dbReference type="InterPro" id="IPR046364">
    <property type="entry name" value="Exo70_C"/>
</dbReference>
<keyword evidence="2 3" id="KW-0813">Transport</keyword>
<keyword evidence="3" id="KW-0268">Exocytosis</keyword>
<dbReference type="InterPro" id="IPR016159">
    <property type="entry name" value="Cullin_repeat-like_dom_sf"/>
</dbReference>
<comment type="similarity">
    <text evidence="1 3">Belongs to the EXO70 family.</text>
</comment>
<feature type="region of interest" description="Disordered" evidence="4">
    <location>
        <begin position="63"/>
        <end position="83"/>
    </location>
</feature>
<name>A0AAX6HVJ3_IRIPA</name>
<dbReference type="Gene3D" id="1.20.1280.170">
    <property type="entry name" value="Exocyst complex component Exo70"/>
    <property type="match status" value="1"/>
</dbReference>
<sequence length="662" mass="74703">MAASAKTDGHDKAVSPSSAADGQRDKVLATAHHIVRSLATNQSSADDMLRILSGFDHRFTNLLTSPSPADKQEEEGEDEEGSLTADLSDLELRISRWDDSVSLLFESSDADRSDYLSAVDAAISLGGPKADALVHVAMARLEDEFCHLLIRNTAPLDSATAIHGSLRRSSLSLDSNEDLDASSSAEGDPSSHHHHRRQESAIDERTCRLSISEEQREIDLVHPDAVDELREIADRMIAAEYHRELCQVYSSVRRDTLDECLSVLGIDRMSIEEVQKIEWRNLDDKMRKWTQAVRIVVRVLLSGERRLCETIFALSEELVRECFIESSKGCVMHLLNFGDAIAIGRRSSEKLFRILDMYDALSEVMPELKDLFQSDFIVSEAEDIMVRLGEAVGGTINEFGNAVQNETSRKVLLSGEIHPLTRYVMNYVKLLVEYSGSLESLLDDRDFVGDDGADCGESRTSLGCRLRLLISYLESNLEEKAKLYEDAALQFIFLMNNMLYIIQKVKGSDLGKFLGENWVRKRRGQIRQYHNRYLRASWTRALSFLKDDGMSGVWSLSIGGVSKVNVKDRFKSFNLAFEEIYKTQTMWKVSDPQLREELRLSMSENIIPAYRSFLGRYGSHLDTVRNAGKYIKYTPEDLESHLSELFEGTTGLSNHLRRKLSS</sequence>
<gene>
    <name evidence="6" type="ORF">M6B38_293600</name>
    <name evidence="7" type="ORF">M6B38_293605</name>
</gene>
<feature type="region of interest" description="Disordered" evidence="4">
    <location>
        <begin position="176"/>
        <end position="204"/>
    </location>
</feature>
<evidence type="ECO:0000256" key="4">
    <source>
        <dbReference type="SAM" id="MobiDB-lite"/>
    </source>
</evidence>